<dbReference type="NCBIfam" id="NF006878">
    <property type="entry name" value="PRK09375.1-2"/>
    <property type="match status" value="1"/>
</dbReference>
<keyword evidence="14" id="KW-1185">Reference proteome</keyword>
<feature type="coiled-coil region" evidence="12">
    <location>
        <begin position="3"/>
        <end position="30"/>
    </location>
</feature>
<evidence type="ECO:0000256" key="1">
    <source>
        <dbReference type="ARBA" id="ARBA00001966"/>
    </source>
</evidence>
<dbReference type="GO" id="GO:0034628">
    <property type="term" value="P:'de novo' NAD+ biosynthetic process from L-aspartate"/>
    <property type="evidence" value="ECO:0007669"/>
    <property type="project" value="TreeGrafter"/>
</dbReference>
<reference evidence="13 14" key="1">
    <citation type="submission" date="2014-08" db="EMBL/GenBank/DDBJ databases">
        <title>Porphyromonas cangingivalis strain:COT-109_OH1386 Genome sequencing.</title>
        <authorList>
            <person name="Wallis C."/>
            <person name="Deusch O."/>
            <person name="O'Flynn C."/>
            <person name="Davis I."/>
            <person name="Jospin G."/>
            <person name="Darling A.E."/>
            <person name="Coil D.A."/>
            <person name="Alexiev A."/>
            <person name="Horsfall A."/>
            <person name="Kirkwood N."/>
            <person name="Harris S."/>
            <person name="Eisen J.A."/>
        </authorList>
    </citation>
    <scope>NUCLEOTIDE SEQUENCE [LARGE SCALE GENOMIC DNA]</scope>
    <source>
        <strain evidence="14">COT-109 OH1386</strain>
    </source>
</reference>
<keyword evidence="9" id="KW-0408">Iron</keyword>
<keyword evidence="4" id="KW-0004">4Fe-4S</keyword>
<dbReference type="FunFam" id="3.40.50.10800:FF:000003">
    <property type="entry name" value="Quinolinate synthase A"/>
    <property type="match status" value="1"/>
</dbReference>
<organism evidence="13 14">
    <name type="scientific">Porphyromonas cangingivalis</name>
    <dbReference type="NCBI Taxonomy" id="36874"/>
    <lineage>
        <taxon>Bacteria</taxon>
        <taxon>Pseudomonadati</taxon>
        <taxon>Bacteroidota</taxon>
        <taxon>Bacteroidia</taxon>
        <taxon>Bacteroidales</taxon>
        <taxon>Porphyromonadaceae</taxon>
        <taxon>Porphyromonas</taxon>
    </lineage>
</organism>
<protein>
    <recommendedName>
        <fullName evidence="3 11">Quinolinate synthase</fullName>
        <ecNumber evidence="3 11">2.5.1.72</ecNumber>
    </recommendedName>
</protein>
<dbReference type="PANTHER" id="PTHR30573">
    <property type="entry name" value="QUINOLINATE SYNTHETASE A"/>
    <property type="match status" value="1"/>
</dbReference>
<evidence type="ECO:0000256" key="12">
    <source>
        <dbReference type="SAM" id="Coils"/>
    </source>
</evidence>
<keyword evidence="12" id="KW-0175">Coiled coil</keyword>
<evidence type="ECO:0000256" key="8">
    <source>
        <dbReference type="ARBA" id="ARBA00022723"/>
    </source>
</evidence>
<sequence>MNQTELNTKYESLYKEIEELKKQKNAVILSHFYTRPEVQRAADYLGDSLGLSQQAADTTADIIVFCGVHFMAETASIISPNKKILIPVENAGCTLAESVTGAQLAEWKSKHPNGIIVSYVNTSAEVKAHTDYCVTSANALKVVQSLPNDVPILFGPDKNLGAYINRMTGRNMELWQGDCYVHRHITPDLVLKFIDLYPTADILIHPESVACDDPKVLKHERCHVGSTAGIMKHPAQANTDTFVIATEPETLYELRRIYPDKTFIPIAPEHTCEYMKLTTLEALRDALLHERYEVKVAPETRKKAIVSIERMMNVK</sequence>
<evidence type="ECO:0000256" key="4">
    <source>
        <dbReference type="ARBA" id="ARBA00022485"/>
    </source>
</evidence>
<evidence type="ECO:0000313" key="13">
    <source>
        <dbReference type="EMBL" id="KGN79261.1"/>
    </source>
</evidence>
<gene>
    <name evidence="13" type="ORF">HQ35_08140</name>
</gene>
<name>A0A0A2EK74_PORCN</name>
<dbReference type="STRING" id="36874.HQ34_01930"/>
<keyword evidence="8" id="KW-0479">Metal-binding</keyword>
<dbReference type="EMBL" id="JQJD01000051">
    <property type="protein sequence ID" value="KGN79261.1"/>
    <property type="molecule type" value="Genomic_DNA"/>
</dbReference>
<dbReference type="eggNOG" id="COG0379">
    <property type="taxonomic scope" value="Bacteria"/>
</dbReference>
<dbReference type="EC" id="2.5.1.72" evidence="3 11"/>
<dbReference type="SUPFAM" id="SSF142754">
    <property type="entry name" value="NadA-like"/>
    <property type="match status" value="1"/>
</dbReference>
<dbReference type="OrthoDB" id="9801204at2"/>
<keyword evidence="7" id="KW-0808">Transferase</keyword>
<keyword evidence="6" id="KW-0662">Pyridine nucleotide biosynthesis</keyword>
<dbReference type="PANTHER" id="PTHR30573:SF0">
    <property type="entry name" value="QUINOLINATE SYNTHASE, CHLOROPLASTIC"/>
    <property type="match status" value="1"/>
</dbReference>
<dbReference type="Pfam" id="PF02445">
    <property type="entry name" value="NadA"/>
    <property type="match status" value="1"/>
</dbReference>
<comment type="pathway">
    <text evidence="2">Cofactor biosynthesis; NAD(+) biosynthesis; quinolinate from iminoaspartate: step 1/1.</text>
</comment>
<proteinExistence type="predicted"/>
<evidence type="ECO:0000256" key="9">
    <source>
        <dbReference type="ARBA" id="ARBA00023004"/>
    </source>
</evidence>
<evidence type="ECO:0000256" key="11">
    <source>
        <dbReference type="NCBIfam" id="TIGR00550"/>
    </source>
</evidence>
<dbReference type="RefSeq" id="WP_036852364.1">
    <property type="nucleotide sequence ID" value="NZ_JQJD01000051.1"/>
</dbReference>
<dbReference type="NCBIfam" id="TIGR00550">
    <property type="entry name" value="nadA"/>
    <property type="match status" value="1"/>
</dbReference>
<dbReference type="GO" id="GO:0051539">
    <property type="term" value="F:4 iron, 4 sulfur cluster binding"/>
    <property type="evidence" value="ECO:0007669"/>
    <property type="project" value="UniProtKB-KW"/>
</dbReference>
<comment type="cofactor">
    <cofactor evidence="1">
        <name>[4Fe-4S] cluster</name>
        <dbReference type="ChEBI" id="CHEBI:49883"/>
    </cofactor>
</comment>
<dbReference type="AlphaFoldDB" id="A0A0A2EK74"/>
<keyword evidence="5" id="KW-0963">Cytoplasm</keyword>
<dbReference type="InterPro" id="IPR036094">
    <property type="entry name" value="NadA_sf"/>
</dbReference>
<evidence type="ECO:0000256" key="7">
    <source>
        <dbReference type="ARBA" id="ARBA00022679"/>
    </source>
</evidence>
<dbReference type="Gene3D" id="3.40.50.10800">
    <property type="entry name" value="NadA-like"/>
    <property type="match status" value="3"/>
</dbReference>
<dbReference type="InterPro" id="IPR003473">
    <property type="entry name" value="NadA"/>
</dbReference>
<evidence type="ECO:0000256" key="2">
    <source>
        <dbReference type="ARBA" id="ARBA00005065"/>
    </source>
</evidence>
<keyword evidence="10" id="KW-0411">Iron-sulfur</keyword>
<dbReference type="GO" id="GO:0008987">
    <property type="term" value="F:quinolinate synthetase A activity"/>
    <property type="evidence" value="ECO:0007669"/>
    <property type="project" value="UniProtKB-UniRule"/>
</dbReference>
<evidence type="ECO:0000256" key="3">
    <source>
        <dbReference type="ARBA" id="ARBA00012669"/>
    </source>
</evidence>
<comment type="caution">
    <text evidence="13">The sequence shown here is derived from an EMBL/GenBank/DDBJ whole genome shotgun (WGS) entry which is preliminary data.</text>
</comment>
<dbReference type="GO" id="GO:0046872">
    <property type="term" value="F:metal ion binding"/>
    <property type="evidence" value="ECO:0007669"/>
    <property type="project" value="UniProtKB-KW"/>
</dbReference>
<evidence type="ECO:0000256" key="10">
    <source>
        <dbReference type="ARBA" id="ARBA00023014"/>
    </source>
</evidence>
<evidence type="ECO:0000256" key="5">
    <source>
        <dbReference type="ARBA" id="ARBA00022490"/>
    </source>
</evidence>
<evidence type="ECO:0000313" key="14">
    <source>
        <dbReference type="Proteomes" id="UP000030125"/>
    </source>
</evidence>
<dbReference type="UniPathway" id="UPA00253">
    <property type="reaction ID" value="UER00327"/>
</dbReference>
<evidence type="ECO:0000256" key="6">
    <source>
        <dbReference type="ARBA" id="ARBA00022642"/>
    </source>
</evidence>
<dbReference type="Proteomes" id="UP000030125">
    <property type="component" value="Unassembled WGS sequence"/>
</dbReference>
<accession>A0A0A2EK74</accession>